<dbReference type="SMART" id="SM00219">
    <property type="entry name" value="TyrKc"/>
    <property type="match status" value="1"/>
</dbReference>
<keyword evidence="1" id="KW-0812">Transmembrane</keyword>
<feature type="transmembrane region" description="Helical" evidence="1">
    <location>
        <begin position="268"/>
        <end position="290"/>
    </location>
</feature>
<accession>A0AA36DAA8</accession>
<dbReference type="PROSITE" id="PS00109">
    <property type="entry name" value="PROTEIN_KINASE_TYR"/>
    <property type="match status" value="1"/>
</dbReference>
<dbReference type="EMBL" id="CATQJA010002664">
    <property type="protein sequence ID" value="CAJ0582639.1"/>
    <property type="molecule type" value="Genomic_DNA"/>
</dbReference>
<name>A0AA36DAA8_9BILA</name>
<dbReference type="Pfam" id="PF07714">
    <property type="entry name" value="PK_Tyr_Ser-Thr"/>
    <property type="match status" value="1"/>
</dbReference>
<dbReference type="GO" id="GO:0004714">
    <property type="term" value="F:transmembrane receptor protein tyrosine kinase activity"/>
    <property type="evidence" value="ECO:0007669"/>
    <property type="project" value="TreeGrafter"/>
</dbReference>
<organism evidence="3 4">
    <name type="scientific">Mesorhabditis spiculigera</name>
    <dbReference type="NCBI Taxonomy" id="96644"/>
    <lineage>
        <taxon>Eukaryota</taxon>
        <taxon>Metazoa</taxon>
        <taxon>Ecdysozoa</taxon>
        <taxon>Nematoda</taxon>
        <taxon>Chromadorea</taxon>
        <taxon>Rhabditida</taxon>
        <taxon>Rhabditina</taxon>
        <taxon>Rhabditomorpha</taxon>
        <taxon>Rhabditoidea</taxon>
        <taxon>Rhabditidae</taxon>
        <taxon>Mesorhabditinae</taxon>
        <taxon>Mesorhabditis</taxon>
    </lineage>
</organism>
<feature type="non-terminal residue" evidence="3">
    <location>
        <position position="1"/>
    </location>
</feature>
<evidence type="ECO:0000259" key="2">
    <source>
        <dbReference type="PROSITE" id="PS50011"/>
    </source>
</evidence>
<dbReference type="Gene3D" id="3.30.200.20">
    <property type="entry name" value="Phosphorylase Kinase, domain 1"/>
    <property type="match status" value="1"/>
</dbReference>
<dbReference type="GO" id="GO:0043235">
    <property type="term" value="C:receptor complex"/>
    <property type="evidence" value="ECO:0007669"/>
    <property type="project" value="TreeGrafter"/>
</dbReference>
<dbReference type="PANTHER" id="PTHR24416">
    <property type="entry name" value="TYROSINE-PROTEIN KINASE RECEPTOR"/>
    <property type="match status" value="1"/>
</dbReference>
<reference evidence="3" key="1">
    <citation type="submission" date="2023-06" db="EMBL/GenBank/DDBJ databases">
        <authorList>
            <person name="Delattre M."/>
        </authorList>
    </citation>
    <scope>NUCLEOTIDE SEQUENCE</scope>
    <source>
        <strain evidence="3">AF72</strain>
    </source>
</reference>
<dbReference type="InterPro" id="IPR008266">
    <property type="entry name" value="Tyr_kinase_AS"/>
</dbReference>
<dbReference type="Proteomes" id="UP001177023">
    <property type="component" value="Unassembled WGS sequence"/>
</dbReference>
<keyword evidence="1" id="KW-0472">Membrane</keyword>
<dbReference type="PROSITE" id="PS50011">
    <property type="entry name" value="PROTEIN_KINASE_DOM"/>
    <property type="match status" value="1"/>
</dbReference>
<feature type="domain" description="Protein kinase" evidence="2">
    <location>
        <begin position="362"/>
        <end position="636"/>
    </location>
</feature>
<dbReference type="PRINTS" id="PR00109">
    <property type="entry name" value="TYRKINASE"/>
</dbReference>
<protein>
    <recommendedName>
        <fullName evidence="2">Protein kinase domain-containing protein</fullName>
    </recommendedName>
</protein>
<evidence type="ECO:0000313" key="4">
    <source>
        <dbReference type="Proteomes" id="UP001177023"/>
    </source>
</evidence>
<dbReference type="GO" id="GO:0005886">
    <property type="term" value="C:plasma membrane"/>
    <property type="evidence" value="ECO:0007669"/>
    <property type="project" value="TreeGrafter"/>
</dbReference>
<evidence type="ECO:0000313" key="3">
    <source>
        <dbReference type="EMBL" id="CAJ0582639.1"/>
    </source>
</evidence>
<sequence>MAHCGPALDQWDDELQRAECKNLGENNKNFVNCSNFHVYAFFMMDPETRREGFSQIIELLEDLMYSCATQNRIFQNTTDDGKYPENRFTFMSATTSSWTCNISDCDLQSQISMDNSKYPPSSDIDIFTEIKIAIDRDAKVAPANQATVMYIISNIQPDDFVHYTNISYAVSHQTGIGHEIQRLKTPIRLLWFLRDSNATDTFNGIRKEADGWFEDASIIDSKQFPNLINEMYVCPVNGTYFLPTPTTTLPTTQTTPRKPRDPDANDDFLKWLLPLIIILLAFLIFLCLAARWKFCPMWQPHLPFYSKKQHLERHSLSLHDQIRSATLQSASSLAGITAVVSRSRSGTNTALDPWEISSERVFVTQERLGHGASSEVVKAILKGRPAIRDKGFPLQLVLSYKDGSNVVAAKYLKPSACMSAKATFITEMRLLKEIGYHSHIIPLIGIVIDGPEKLVLTQLCPFGDLNKFLKKKKNTPEELVQKERRIIAWQISDALCYLHSLNFVHRDVAARNVFLYERTMAKLGDFGLCVRAPEGRIRAGGHLPVRSLPPEAIEEMTFDEKTDIWSYGLFLWELYADGRVPYLDVPLSDILLKLKNGHKPPIPEKMPERIVELMHECLQINPHTRPTFSEIRATLFDVIDCNSTEYGYIHIQDYKRFSV</sequence>
<dbReference type="AlphaFoldDB" id="A0AA36DAA8"/>
<dbReference type="InterPro" id="IPR020635">
    <property type="entry name" value="Tyr_kinase_cat_dom"/>
</dbReference>
<dbReference type="PANTHER" id="PTHR24416:SF600">
    <property type="entry name" value="PDGF- AND VEGF-RECEPTOR RELATED, ISOFORM J"/>
    <property type="match status" value="1"/>
</dbReference>
<proteinExistence type="predicted"/>
<keyword evidence="1" id="KW-1133">Transmembrane helix</keyword>
<dbReference type="InterPro" id="IPR011009">
    <property type="entry name" value="Kinase-like_dom_sf"/>
</dbReference>
<dbReference type="InterPro" id="IPR001245">
    <property type="entry name" value="Ser-Thr/Tyr_kinase_cat_dom"/>
</dbReference>
<dbReference type="Gene3D" id="1.10.510.10">
    <property type="entry name" value="Transferase(Phosphotransferase) domain 1"/>
    <property type="match status" value="1"/>
</dbReference>
<dbReference type="InterPro" id="IPR050122">
    <property type="entry name" value="RTK"/>
</dbReference>
<evidence type="ECO:0000256" key="1">
    <source>
        <dbReference type="SAM" id="Phobius"/>
    </source>
</evidence>
<dbReference type="GO" id="GO:0005524">
    <property type="term" value="F:ATP binding"/>
    <property type="evidence" value="ECO:0007669"/>
    <property type="project" value="InterPro"/>
</dbReference>
<dbReference type="InterPro" id="IPR000719">
    <property type="entry name" value="Prot_kinase_dom"/>
</dbReference>
<dbReference type="GO" id="GO:0007169">
    <property type="term" value="P:cell surface receptor protein tyrosine kinase signaling pathway"/>
    <property type="evidence" value="ECO:0007669"/>
    <property type="project" value="TreeGrafter"/>
</dbReference>
<dbReference type="SUPFAM" id="SSF56112">
    <property type="entry name" value="Protein kinase-like (PK-like)"/>
    <property type="match status" value="1"/>
</dbReference>
<keyword evidence="4" id="KW-1185">Reference proteome</keyword>
<comment type="caution">
    <text evidence="3">The sequence shown here is derived from an EMBL/GenBank/DDBJ whole genome shotgun (WGS) entry which is preliminary data.</text>
</comment>
<gene>
    <name evidence="3" type="ORF">MSPICULIGERA_LOCUS20769</name>
</gene>